<dbReference type="EMBL" id="CP050124">
    <property type="protein sequence ID" value="QIP43457.1"/>
    <property type="molecule type" value="Genomic_DNA"/>
</dbReference>
<accession>A0A6G9D2J6</accession>
<evidence type="ECO:0000313" key="1">
    <source>
        <dbReference type="EMBL" id="QIP43457.1"/>
    </source>
</evidence>
<organism evidence="1 2">
    <name type="scientific">Rhodococcus erythropolis</name>
    <name type="common">Arthrobacter picolinophilus</name>
    <dbReference type="NCBI Taxonomy" id="1833"/>
    <lineage>
        <taxon>Bacteria</taxon>
        <taxon>Bacillati</taxon>
        <taxon>Actinomycetota</taxon>
        <taxon>Actinomycetes</taxon>
        <taxon>Mycobacteriales</taxon>
        <taxon>Nocardiaceae</taxon>
        <taxon>Rhodococcus</taxon>
        <taxon>Rhodococcus erythropolis group</taxon>
    </lineage>
</organism>
<name>A0A6G9D2J6_RHOER</name>
<dbReference type="AlphaFoldDB" id="A0A6G9D2J6"/>
<protein>
    <submittedName>
        <fullName evidence="1">Uncharacterized protein</fullName>
    </submittedName>
</protein>
<reference evidence="1 2" key="1">
    <citation type="submission" date="2020-03" db="EMBL/GenBank/DDBJ databases">
        <title>Screen low temperature-resistant strains for efficient degradation of petroleum hydrocarbons under the low temperature.</title>
        <authorList>
            <person name="Wang Y."/>
            <person name="Chen J."/>
        </authorList>
    </citation>
    <scope>NUCLEOTIDE SEQUENCE [LARGE SCALE GENOMIC DNA]</scope>
    <source>
        <strain evidence="1 2">KB1</strain>
    </source>
</reference>
<dbReference type="RefSeq" id="WP_155277954.1">
    <property type="nucleotide sequence ID" value="NZ_AP018733.1"/>
</dbReference>
<gene>
    <name evidence="1" type="ORF">G9444_6214</name>
</gene>
<evidence type="ECO:0000313" key="2">
    <source>
        <dbReference type="Proteomes" id="UP000502345"/>
    </source>
</evidence>
<dbReference type="Proteomes" id="UP000502345">
    <property type="component" value="Chromosome"/>
</dbReference>
<proteinExistence type="predicted"/>
<sequence>MTRTDETWFRLLQWTQGQAPSERLAAHVLSYAGFEDIDPSHPLGGKDGGRDASCSKAGRPWIMAVYFPRDQKTFSDIKAKVESDLAGALKHAPYGLAFITNQELRLSERADLMSLGADADVILDLFHLERVAHILDEPSMAVIRKRYLDIELGPLPISVDLDIIGSVRRLVGGEEVLDWWLEDAAEKARQRRIRSSQESLRNPAAALQLSWMQPTPEPLTEDELEERIERWERRVRLTWPEAEDHLASTAWPGLQFRLRNTGEVFLNDVQVIITISGVRGLQYLHRDRFDQAKLLPPVVPAQKEPYAVDLSFYDELRIADYPVTWKNLDGAVEIILDLRHLRPHPVWESETDDIVLVLNGDAGSADVIARWTVTAQGYGKMYEGPEQTIPVELISFLDSLEQVSELVEPADE</sequence>